<name>A0A7S1SIY8_9CHLO</name>
<proteinExistence type="predicted"/>
<dbReference type="InterPro" id="IPR019410">
    <property type="entry name" value="Methyltransf_16"/>
</dbReference>
<protein>
    <recommendedName>
        <fullName evidence="2">Calmodulin-lysine N-methyltransferase</fullName>
    </recommendedName>
</protein>
<dbReference type="Pfam" id="PF10294">
    <property type="entry name" value="Methyltransf_16"/>
    <property type="match status" value="1"/>
</dbReference>
<evidence type="ECO:0008006" key="2">
    <source>
        <dbReference type="Google" id="ProtNLM"/>
    </source>
</evidence>
<evidence type="ECO:0000313" key="1">
    <source>
        <dbReference type="EMBL" id="CAD9200322.1"/>
    </source>
</evidence>
<dbReference type="EMBL" id="HBGG01005354">
    <property type="protein sequence ID" value="CAD9200322.1"/>
    <property type="molecule type" value="Transcribed_RNA"/>
</dbReference>
<gene>
    <name evidence="1" type="ORF">TCHU04912_LOCUS2555</name>
</gene>
<dbReference type="InterPro" id="IPR029063">
    <property type="entry name" value="SAM-dependent_MTases_sf"/>
</dbReference>
<dbReference type="Gene3D" id="3.40.50.150">
    <property type="entry name" value="Vaccinia Virus protein VP39"/>
    <property type="match status" value="1"/>
</dbReference>
<dbReference type="AlphaFoldDB" id="A0A7S1SIY8"/>
<accession>A0A7S1SIY8</accession>
<organism evidence="1">
    <name type="scientific">Tetraselmis chuii</name>
    <dbReference type="NCBI Taxonomy" id="63592"/>
    <lineage>
        <taxon>Eukaryota</taxon>
        <taxon>Viridiplantae</taxon>
        <taxon>Chlorophyta</taxon>
        <taxon>core chlorophytes</taxon>
        <taxon>Chlorodendrophyceae</taxon>
        <taxon>Chlorodendrales</taxon>
        <taxon>Chlorodendraceae</taxon>
        <taxon>Tetraselmis</taxon>
    </lineage>
</organism>
<reference evidence="1" key="1">
    <citation type="submission" date="2021-01" db="EMBL/GenBank/DDBJ databases">
        <authorList>
            <person name="Corre E."/>
            <person name="Pelletier E."/>
            <person name="Niang G."/>
            <person name="Scheremetjew M."/>
            <person name="Finn R."/>
            <person name="Kale V."/>
            <person name="Holt S."/>
            <person name="Cochrane G."/>
            <person name="Meng A."/>
            <person name="Brown T."/>
            <person name="Cohen L."/>
        </authorList>
    </citation>
    <scope>NUCLEOTIDE SEQUENCE</scope>
    <source>
        <strain evidence="1">PLY429</strain>
    </source>
</reference>
<sequence>MKWGGDMASLKPPLDFVIASDVIYAQDNVKDLTETLLALCGDTTRIILAYELRPGSTGWVQHMKEHGLLFQKLPNEELHPTWQADDIGIFIGRKMASSAGET</sequence>